<sequence>MKEVQKRVYVATPYGALKCQDDMRDYLAQNIARGECAKITRAGFEAVSAVLELAGKLDEATQRDLALQKGLKMLEECDHIYVCDHPDVKDSKGIAAELEYAKKLGLSQLKLNKNGSAELVLWM</sequence>
<protein>
    <submittedName>
        <fullName evidence="2">Deoxyribosyltransferase</fullName>
    </submittedName>
</protein>
<reference evidence="2" key="1">
    <citation type="journal article" date="2021" name="Proc. Natl. Acad. Sci. U.S.A.">
        <title>A Catalog of Tens of Thousands of Viruses from Human Metagenomes Reveals Hidden Associations with Chronic Diseases.</title>
        <authorList>
            <person name="Tisza M.J."/>
            <person name="Buck C.B."/>
        </authorList>
    </citation>
    <scope>NUCLEOTIDE SEQUENCE</scope>
    <source>
        <strain evidence="2">Ct0QB11</strain>
    </source>
</reference>
<accession>A0A8S5Q5A2</accession>
<evidence type="ECO:0000313" key="2">
    <source>
        <dbReference type="EMBL" id="DAE14502.1"/>
    </source>
</evidence>
<feature type="domain" description="DUF7768" evidence="1">
    <location>
        <begin position="6"/>
        <end position="106"/>
    </location>
</feature>
<organism evidence="2">
    <name type="scientific">Myoviridae sp. ct0QB11</name>
    <dbReference type="NCBI Taxonomy" id="2825012"/>
    <lineage>
        <taxon>Viruses</taxon>
        <taxon>Duplodnaviria</taxon>
        <taxon>Heunggongvirae</taxon>
        <taxon>Uroviricota</taxon>
        <taxon>Caudoviricetes</taxon>
    </lineage>
</organism>
<dbReference type="Pfam" id="PF24963">
    <property type="entry name" value="DUF7768"/>
    <property type="match status" value="1"/>
</dbReference>
<name>A0A8S5Q5A2_9CAUD</name>
<proteinExistence type="predicted"/>
<evidence type="ECO:0000259" key="1">
    <source>
        <dbReference type="Pfam" id="PF24963"/>
    </source>
</evidence>
<dbReference type="Gene3D" id="3.40.50.10400">
    <property type="entry name" value="Hypothetical protein PA1492"/>
    <property type="match status" value="1"/>
</dbReference>
<dbReference type="EMBL" id="BK015584">
    <property type="protein sequence ID" value="DAE14502.1"/>
    <property type="molecule type" value="Genomic_DNA"/>
</dbReference>
<dbReference type="InterPro" id="IPR056670">
    <property type="entry name" value="DUF7768"/>
</dbReference>